<evidence type="ECO:0000313" key="1">
    <source>
        <dbReference type="EMBL" id="VDC82458.1"/>
    </source>
</evidence>
<accession>A0A3P6ADS9</accession>
<reference evidence="1" key="1">
    <citation type="submission" date="2018-11" db="EMBL/GenBank/DDBJ databases">
        <authorList>
            <consortium name="Genoscope - CEA"/>
            <person name="William W."/>
        </authorList>
    </citation>
    <scope>NUCLEOTIDE SEQUENCE</scope>
</reference>
<sequence>MKNMSSLIFSTKDVVRTSVIVHQMEKSLATCCWIGLEIPPFPEFQ</sequence>
<organism evidence="1">
    <name type="scientific">Brassica campestris</name>
    <name type="common">Field mustard</name>
    <dbReference type="NCBI Taxonomy" id="3711"/>
    <lineage>
        <taxon>Eukaryota</taxon>
        <taxon>Viridiplantae</taxon>
        <taxon>Streptophyta</taxon>
        <taxon>Embryophyta</taxon>
        <taxon>Tracheophyta</taxon>
        <taxon>Spermatophyta</taxon>
        <taxon>Magnoliopsida</taxon>
        <taxon>eudicotyledons</taxon>
        <taxon>Gunneridae</taxon>
        <taxon>Pentapetalae</taxon>
        <taxon>rosids</taxon>
        <taxon>malvids</taxon>
        <taxon>Brassicales</taxon>
        <taxon>Brassicaceae</taxon>
        <taxon>Brassiceae</taxon>
        <taxon>Brassica</taxon>
    </lineage>
</organism>
<proteinExistence type="predicted"/>
<protein>
    <submittedName>
        <fullName evidence="1">Uncharacterized protein</fullName>
    </submittedName>
</protein>
<dbReference type="EMBL" id="LR031572">
    <property type="protein sequence ID" value="VDC82458.1"/>
    <property type="molecule type" value="Genomic_DNA"/>
</dbReference>
<dbReference type="AlphaFoldDB" id="A0A3P6ADS9"/>
<gene>
    <name evidence="1" type="ORF">BRAA03T13676Z</name>
</gene>
<name>A0A3P6ADS9_BRACM</name>